<feature type="region of interest" description="Disordered" evidence="2">
    <location>
        <begin position="212"/>
        <end position="252"/>
    </location>
</feature>
<organism evidence="4 5">
    <name type="scientific">Mortierella alpina</name>
    <name type="common">Oleaginous fungus</name>
    <name type="synonym">Mortierella renispora</name>
    <dbReference type="NCBI Taxonomy" id="64518"/>
    <lineage>
        <taxon>Eukaryota</taxon>
        <taxon>Fungi</taxon>
        <taxon>Fungi incertae sedis</taxon>
        <taxon>Mucoromycota</taxon>
        <taxon>Mortierellomycotina</taxon>
        <taxon>Mortierellomycetes</taxon>
        <taxon>Mortierellales</taxon>
        <taxon>Mortierellaceae</taxon>
        <taxon>Mortierella</taxon>
    </lineage>
</organism>
<sequence>MNSNPQFPRSEEAPEEQVNSRDRPDIPFMRDLLSTPDGYSSGVENQLQPWEYEQLGSELEQFMEQLEHTPCESAVAQTWQQQPTDFGAYSSASSSNPDNQANGPQLTVPEMFKSLQQNSSLEHFNEASLPLSTELLLAYSSMLIDLGPSAMPGPELQPADLSFLDAMDTHVLMLLEGNQSVMDLTDGEMSPWERVEQEPSDWSEWEQVNEVEHSDRSDWEQVGVEHSDRSDSEQCATDFESTTSNSTSEQEEASAVLTASKEKRGRTNISHQRKLEIIAFCNANRHLTSHQQSKELGVVRTTMINILSQQKKILMRPTATNALTLQKELLRPSTTVASSRLHIMDLLLCAWIKELRDQYIPVPDEKVRWQAFAVHRMLSGLTNEPLPPCAFSNGWMDKFKVRMALKMEKADPLLFVKNDSDEMKELRQLLHRYALEDIYTCDVTSIFALPGCILKHPKQAYRLQQYAPGNFGTQVNGAKDAQRVVFQNWLTTFDRQVQRESLLLISEDTWEQVRGKLSGLERVKVAVVPKHLNAWLPMRAGIAREFKSHINAINFERTLDPGKFSEGDIYSMAMHDIDSSVITDCFKRFSAAAHWLKKGRPRDIKSPDKHMKRGKSKDTNSAVILTDAQERLKSVFLSAHKDAKTKEHVLLYYLNQDSDIGPSAFLCSMIERMHLRSDVEPYLNPSGLGIRKESWWSHVVITSGTPQAETIV</sequence>
<feature type="domain" description="HTH CENPB-type" evidence="3">
    <location>
        <begin position="332"/>
        <end position="409"/>
    </location>
</feature>
<reference evidence="4" key="1">
    <citation type="journal article" date="2020" name="Fungal Divers.">
        <title>Resolving the Mortierellaceae phylogeny through synthesis of multi-gene phylogenetics and phylogenomics.</title>
        <authorList>
            <person name="Vandepol N."/>
            <person name="Liber J."/>
            <person name="Desiro A."/>
            <person name="Na H."/>
            <person name="Kennedy M."/>
            <person name="Barry K."/>
            <person name="Grigoriev I.V."/>
            <person name="Miller A.N."/>
            <person name="O'Donnell K."/>
            <person name="Stajich J.E."/>
            <person name="Bonito G."/>
        </authorList>
    </citation>
    <scope>NUCLEOTIDE SEQUENCE</scope>
    <source>
        <strain evidence="4">CK1249</strain>
    </source>
</reference>
<keyword evidence="5" id="KW-1185">Reference proteome</keyword>
<comment type="caution">
    <text evidence="4">The sequence shown here is derived from an EMBL/GenBank/DDBJ whole genome shotgun (WGS) entry which is preliminary data.</text>
</comment>
<evidence type="ECO:0000256" key="2">
    <source>
        <dbReference type="SAM" id="MobiDB-lite"/>
    </source>
</evidence>
<feature type="compositionally biased region" description="Low complexity" evidence="2">
    <location>
        <begin position="237"/>
        <end position="248"/>
    </location>
</feature>
<evidence type="ECO:0000313" key="4">
    <source>
        <dbReference type="EMBL" id="KAF9953232.1"/>
    </source>
</evidence>
<dbReference type="Gene3D" id="1.10.10.60">
    <property type="entry name" value="Homeodomain-like"/>
    <property type="match status" value="2"/>
</dbReference>
<evidence type="ECO:0000256" key="1">
    <source>
        <dbReference type="ARBA" id="ARBA00023125"/>
    </source>
</evidence>
<evidence type="ECO:0000259" key="3">
    <source>
        <dbReference type="PROSITE" id="PS51253"/>
    </source>
</evidence>
<dbReference type="SUPFAM" id="SSF46689">
    <property type="entry name" value="Homeodomain-like"/>
    <property type="match status" value="1"/>
</dbReference>
<protein>
    <recommendedName>
        <fullName evidence="3">HTH CENPB-type domain-containing protein</fullName>
    </recommendedName>
</protein>
<name>A0A9P6IY26_MORAP</name>
<dbReference type="Pfam" id="PF03221">
    <property type="entry name" value="HTH_Tnp_Tc5"/>
    <property type="match status" value="1"/>
</dbReference>
<feature type="region of interest" description="Disordered" evidence="2">
    <location>
        <begin position="1"/>
        <end position="43"/>
    </location>
</feature>
<accession>A0A9P6IY26</accession>
<dbReference type="EMBL" id="JAAAHY010001058">
    <property type="protein sequence ID" value="KAF9953232.1"/>
    <property type="molecule type" value="Genomic_DNA"/>
</dbReference>
<feature type="compositionally biased region" description="Basic and acidic residues" evidence="2">
    <location>
        <begin position="212"/>
        <end position="232"/>
    </location>
</feature>
<dbReference type="AlphaFoldDB" id="A0A9P6IY26"/>
<dbReference type="InterPro" id="IPR006600">
    <property type="entry name" value="HTH_CenpB_DNA-bd_dom"/>
</dbReference>
<dbReference type="PROSITE" id="PS51253">
    <property type="entry name" value="HTH_CENPB"/>
    <property type="match status" value="1"/>
</dbReference>
<proteinExistence type="predicted"/>
<dbReference type="GO" id="GO:0003677">
    <property type="term" value="F:DNA binding"/>
    <property type="evidence" value="ECO:0007669"/>
    <property type="project" value="UniProtKB-KW"/>
</dbReference>
<evidence type="ECO:0000313" key="5">
    <source>
        <dbReference type="Proteomes" id="UP000738359"/>
    </source>
</evidence>
<feature type="region of interest" description="Disordered" evidence="2">
    <location>
        <begin position="85"/>
        <end position="104"/>
    </location>
</feature>
<dbReference type="InterPro" id="IPR009057">
    <property type="entry name" value="Homeodomain-like_sf"/>
</dbReference>
<dbReference type="Proteomes" id="UP000738359">
    <property type="component" value="Unassembled WGS sequence"/>
</dbReference>
<dbReference type="OrthoDB" id="2443471at2759"/>
<gene>
    <name evidence="4" type="ORF">BGZ70_000319</name>
</gene>
<keyword evidence="1" id="KW-0238">DNA-binding</keyword>